<dbReference type="HOGENOM" id="CLU_013929_19_0_1"/>
<gene>
    <name evidence="2" type="ORF">MAC_09515</name>
</gene>
<evidence type="ECO:0000259" key="1">
    <source>
        <dbReference type="Pfam" id="PF03184"/>
    </source>
</evidence>
<reference evidence="2 3" key="1">
    <citation type="journal article" date="2011" name="PLoS Genet.">
        <title>Genome sequencing and comparative transcriptomics of the model entomopathogenic fungi Metarhizium anisopliae and M. acridum.</title>
        <authorList>
            <person name="Gao Q."/>
            <person name="Jin K."/>
            <person name="Ying S.H."/>
            <person name="Zhang Y."/>
            <person name="Xiao G."/>
            <person name="Shang Y."/>
            <person name="Duan Z."/>
            <person name="Hu X."/>
            <person name="Xie X.Q."/>
            <person name="Zhou G."/>
            <person name="Peng G."/>
            <person name="Luo Z."/>
            <person name="Huang W."/>
            <person name="Wang B."/>
            <person name="Fang W."/>
            <person name="Wang S."/>
            <person name="Zhong Y."/>
            <person name="Ma L.J."/>
            <person name="St Leger R.J."/>
            <person name="Zhao G.P."/>
            <person name="Pei Y."/>
            <person name="Feng M.G."/>
            <person name="Xia Y."/>
            <person name="Wang C."/>
        </authorList>
    </citation>
    <scope>NUCLEOTIDE SEQUENCE [LARGE SCALE GENOMIC DNA]</scope>
    <source>
        <strain evidence="2 3">CQMa 102</strain>
    </source>
</reference>
<dbReference type="Pfam" id="PF03184">
    <property type="entry name" value="DDE_1"/>
    <property type="match status" value="1"/>
</dbReference>
<evidence type="ECO:0000313" key="3">
    <source>
        <dbReference type="Proteomes" id="UP000002499"/>
    </source>
</evidence>
<accession>E9EI17</accession>
<dbReference type="Proteomes" id="UP000002499">
    <property type="component" value="Unassembled WGS sequence"/>
</dbReference>
<dbReference type="OrthoDB" id="5014592at2759"/>
<dbReference type="GO" id="GO:0003676">
    <property type="term" value="F:nucleic acid binding"/>
    <property type="evidence" value="ECO:0007669"/>
    <property type="project" value="InterPro"/>
</dbReference>
<feature type="domain" description="DDE-1" evidence="1">
    <location>
        <begin position="15"/>
        <end position="78"/>
    </location>
</feature>
<evidence type="ECO:0000313" key="2">
    <source>
        <dbReference type="EMBL" id="EFY84437.1"/>
    </source>
</evidence>
<dbReference type="OMA" id="ITYCDAN"/>
<sequence length="80" mass="8849">MVHPATAIVPTPTSYTNDQVGLGWLKRFNKHTAKKTVGKKRLLILNGHSSHYTKGFITYCDANGIVPFGLPPNLTHILNH</sequence>
<organism evidence="3">
    <name type="scientific">Metarhizium acridum (strain CQMa 102)</name>
    <dbReference type="NCBI Taxonomy" id="655827"/>
    <lineage>
        <taxon>Eukaryota</taxon>
        <taxon>Fungi</taxon>
        <taxon>Dikarya</taxon>
        <taxon>Ascomycota</taxon>
        <taxon>Pezizomycotina</taxon>
        <taxon>Sordariomycetes</taxon>
        <taxon>Hypocreomycetidae</taxon>
        <taxon>Hypocreales</taxon>
        <taxon>Clavicipitaceae</taxon>
        <taxon>Metarhizium</taxon>
    </lineage>
</organism>
<name>E9EI17_METAQ</name>
<protein>
    <submittedName>
        <fullName evidence="2">Transposase</fullName>
    </submittedName>
</protein>
<dbReference type="InterPro" id="IPR004875">
    <property type="entry name" value="DDE_SF_endonuclease_dom"/>
</dbReference>
<dbReference type="InParanoid" id="E9EI17"/>
<dbReference type="AlphaFoldDB" id="E9EI17"/>
<proteinExistence type="predicted"/>
<dbReference type="EMBL" id="GL698626">
    <property type="protein sequence ID" value="EFY84437.1"/>
    <property type="molecule type" value="Genomic_DNA"/>
</dbReference>
<keyword evidence="3" id="KW-1185">Reference proteome</keyword>